<name>A0ABV9KQN0_9BACT</name>
<organism evidence="2 3">
    <name type="scientific">Dysgonomonas termitidis</name>
    <dbReference type="NCBI Taxonomy" id="1516126"/>
    <lineage>
        <taxon>Bacteria</taxon>
        <taxon>Pseudomonadati</taxon>
        <taxon>Bacteroidota</taxon>
        <taxon>Bacteroidia</taxon>
        <taxon>Bacteroidales</taxon>
        <taxon>Dysgonomonadaceae</taxon>
        <taxon>Dysgonomonas</taxon>
    </lineage>
</organism>
<protein>
    <submittedName>
        <fullName evidence="2">Uncharacterized protein</fullName>
    </submittedName>
</protein>
<feature type="compositionally biased region" description="Acidic residues" evidence="1">
    <location>
        <begin position="223"/>
        <end position="236"/>
    </location>
</feature>
<dbReference type="EMBL" id="JBHSGN010000002">
    <property type="protein sequence ID" value="MFC4672104.1"/>
    <property type="molecule type" value="Genomic_DNA"/>
</dbReference>
<keyword evidence="3" id="KW-1185">Reference proteome</keyword>
<dbReference type="RefSeq" id="WP_379993288.1">
    <property type="nucleotide sequence ID" value="NZ_JBHSGN010000002.1"/>
</dbReference>
<evidence type="ECO:0000313" key="3">
    <source>
        <dbReference type="Proteomes" id="UP001596023"/>
    </source>
</evidence>
<reference evidence="3" key="1">
    <citation type="journal article" date="2019" name="Int. J. Syst. Evol. Microbiol.">
        <title>The Global Catalogue of Microorganisms (GCM) 10K type strain sequencing project: providing services to taxonomists for standard genome sequencing and annotation.</title>
        <authorList>
            <consortium name="The Broad Institute Genomics Platform"/>
            <consortium name="The Broad Institute Genome Sequencing Center for Infectious Disease"/>
            <person name="Wu L."/>
            <person name="Ma J."/>
        </authorList>
    </citation>
    <scope>NUCLEOTIDE SEQUENCE [LARGE SCALE GENOMIC DNA]</scope>
    <source>
        <strain evidence="3">CCUG 66188</strain>
    </source>
</reference>
<accession>A0ABV9KQN0</accession>
<feature type="compositionally biased region" description="Basic and acidic residues" evidence="1">
    <location>
        <begin position="237"/>
        <end position="263"/>
    </location>
</feature>
<gene>
    <name evidence="2" type="ORF">ACFO6W_00200</name>
</gene>
<evidence type="ECO:0000256" key="1">
    <source>
        <dbReference type="SAM" id="MobiDB-lite"/>
    </source>
</evidence>
<comment type="caution">
    <text evidence="2">The sequence shown here is derived from an EMBL/GenBank/DDBJ whole genome shotgun (WGS) entry which is preliminary data.</text>
</comment>
<feature type="compositionally biased region" description="Basic and acidic residues" evidence="1">
    <location>
        <begin position="174"/>
        <end position="222"/>
    </location>
</feature>
<proteinExistence type="predicted"/>
<feature type="region of interest" description="Disordered" evidence="1">
    <location>
        <begin position="174"/>
        <end position="272"/>
    </location>
</feature>
<sequence>MVSLDREKRGQFNMLRSVSHLEADLALLKTIDKRHPLISAPSGKDQKYADDVLYALLGLTANCDIVAFRRQFAKEKFQKAQAETLRERFARYIAKVDIEKAIDIKHLIDEISKGLLLFIAALDWPIDEDIFPGEIELVLVEGDKFNIQLTAEAITTRETAAKLKKEQEEAERKRLEADAAEKLRKEQEDAERKKLEAETAAKALKEKEAVLDEKESELSDKEEGLEDKEADLDEKESELAEKAAELAVKEADLENKATIEKKSVSKKKSTPK</sequence>
<dbReference type="Proteomes" id="UP001596023">
    <property type="component" value="Unassembled WGS sequence"/>
</dbReference>
<evidence type="ECO:0000313" key="2">
    <source>
        <dbReference type="EMBL" id="MFC4672104.1"/>
    </source>
</evidence>